<dbReference type="AlphaFoldDB" id="A0A5P2API8"/>
<organism evidence="2 3">
    <name type="scientific">Streptomyces venezuelae</name>
    <dbReference type="NCBI Taxonomy" id="54571"/>
    <lineage>
        <taxon>Bacteria</taxon>
        <taxon>Bacillati</taxon>
        <taxon>Actinomycetota</taxon>
        <taxon>Actinomycetes</taxon>
        <taxon>Kitasatosporales</taxon>
        <taxon>Streptomycetaceae</taxon>
        <taxon>Streptomyces</taxon>
    </lineage>
</organism>
<dbReference type="RefSeq" id="WP_150266745.1">
    <property type="nucleotide sequence ID" value="NZ_CP029194.1"/>
</dbReference>
<proteinExistence type="predicted"/>
<sequence length="255" mass="27871">MTSTTSDAQLPRVHSFLSRFHRRQAARTVDFPGGFAGLDDAYAHSRGNNHLVVDGETEPEALPGHAEEALGHLPFRLVYVLDETVGTACREPMARAGYDCSTRLIMRHTGPVPEAGGAREVDLDALRGPLAVSWRRFAPQLTDEQVHHLVERQAARKRGAEDVRFLASHTAEGEVAAWADLYLEAGIAQLESLVTAEAHLGKGHAGRVLDTALRTAADAGCALRFLTAHPDDWPHTWYARQGFTTIGSVHVFERA</sequence>
<dbReference type="EMBL" id="CP029194">
    <property type="protein sequence ID" value="QES20204.1"/>
    <property type="molecule type" value="Genomic_DNA"/>
</dbReference>
<feature type="domain" description="N-acetyltransferase" evidence="1">
    <location>
        <begin position="116"/>
        <end position="255"/>
    </location>
</feature>
<dbReference type="GO" id="GO:0016747">
    <property type="term" value="F:acyltransferase activity, transferring groups other than amino-acyl groups"/>
    <property type="evidence" value="ECO:0007669"/>
    <property type="project" value="InterPro"/>
</dbReference>
<dbReference type="Pfam" id="PF00583">
    <property type="entry name" value="Acetyltransf_1"/>
    <property type="match status" value="1"/>
</dbReference>
<dbReference type="InterPro" id="IPR000182">
    <property type="entry name" value="GNAT_dom"/>
</dbReference>
<dbReference type="SUPFAM" id="SSF55729">
    <property type="entry name" value="Acyl-CoA N-acyltransferases (Nat)"/>
    <property type="match status" value="1"/>
</dbReference>
<evidence type="ECO:0000259" key="1">
    <source>
        <dbReference type="PROSITE" id="PS51186"/>
    </source>
</evidence>
<dbReference type="Gene3D" id="3.40.630.30">
    <property type="match status" value="1"/>
</dbReference>
<reference evidence="2 3" key="1">
    <citation type="submission" date="2018-05" db="EMBL/GenBank/DDBJ databases">
        <title>Streptomyces venezuelae.</title>
        <authorList>
            <person name="Kim W."/>
            <person name="Lee N."/>
            <person name="Cho B.-K."/>
        </authorList>
    </citation>
    <scope>NUCLEOTIDE SEQUENCE [LARGE SCALE GENOMIC DNA]</scope>
    <source>
        <strain evidence="2 3">ATCC 15068</strain>
    </source>
</reference>
<gene>
    <name evidence="2" type="ORF">DEJ46_14705</name>
</gene>
<accession>A0A5P2API8</accession>
<dbReference type="Proteomes" id="UP000324106">
    <property type="component" value="Chromosome"/>
</dbReference>
<dbReference type="PROSITE" id="PS51186">
    <property type="entry name" value="GNAT"/>
    <property type="match status" value="1"/>
</dbReference>
<evidence type="ECO:0000313" key="3">
    <source>
        <dbReference type="Proteomes" id="UP000324106"/>
    </source>
</evidence>
<keyword evidence="2" id="KW-0808">Transferase</keyword>
<dbReference type="InterPro" id="IPR016181">
    <property type="entry name" value="Acyl_CoA_acyltransferase"/>
</dbReference>
<name>A0A5P2API8_STRVZ</name>
<protein>
    <submittedName>
        <fullName evidence="2">GNAT family N-acetyltransferase</fullName>
    </submittedName>
</protein>
<dbReference type="OrthoDB" id="5638018at2"/>
<evidence type="ECO:0000313" key="2">
    <source>
        <dbReference type="EMBL" id="QES20204.1"/>
    </source>
</evidence>